<dbReference type="InterPro" id="IPR027417">
    <property type="entry name" value="P-loop_NTPase"/>
</dbReference>
<dbReference type="AlphaFoldDB" id="A1ZKC0"/>
<dbReference type="CDD" id="cd02035">
    <property type="entry name" value="ArsA"/>
    <property type="match status" value="1"/>
</dbReference>
<comment type="similarity">
    <text evidence="1">Belongs to the arsA ATPase family.</text>
</comment>
<evidence type="ECO:0000256" key="2">
    <source>
        <dbReference type="ARBA" id="ARBA00022741"/>
    </source>
</evidence>
<protein>
    <recommendedName>
        <fullName evidence="8">arsenite-transporting ATPase</fullName>
        <ecNumber evidence="8">7.3.2.7</ecNumber>
    </recommendedName>
</protein>
<evidence type="ECO:0000256" key="7">
    <source>
        <dbReference type="ARBA" id="ARBA00059736"/>
    </source>
</evidence>
<dbReference type="Gene3D" id="3.40.50.300">
    <property type="entry name" value="P-loop containing nucleotide triphosphate hydrolases"/>
    <property type="match status" value="1"/>
</dbReference>
<evidence type="ECO:0000256" key="5">
    <source>
        <dbReference type="ARBA" id="ARBA00022967"/>
    </source>
</evidence>
<dbReference type="GO" id="GO:0005524">
    <property type="term" value="F:ATP binding"/>
    <property type="evidence" value="ECO:0007669"/>
    <property type="project" value="UniProtKB-KW"/>
</dbReference>
<dbReference type="InterPro" id="IPR016300">
    <property type="entry name" value="ATPase_ArsA/GET3"/>
</dbReference>
<dbReference type="eggNOG" id="COG0003">
    <property type="taxonomic scope" value="Bacteria"/>
</dbReference>
<evidence type="ECO:0000259" key="10">
    <source>
        <dbReference type="Pfam" id="PF17886"/>
    </source>
</evidence>
<dbReference type="Pfam" id="PF17886">
    <property type="entry name" value="ArsA_HSP20"/>
    <property type="match status" value="1"/>
</dbReference>
<evidence type="ECO:0000313" key="11">
    <source>
        <dbReference type="EMBL" id="EAY29146.1"/>
    </source>
</evidence>
<evidence type="ECO:0000256" key="6">
    <source>
        <dbReference type="ARBA" id="ARBA00052296"/>
    </source>
</evidence>
<comment type="caution">
    <text evidence="11">The sequence shown here is derived from an EMBL/GenBank/DDBJ whole genome shotgun (WGS) entry which is preliminary data.</text>
</comment>
<dbReference type="OrthoDB" id="9780677at2"/>
<feature type="domain" description="ArsA HSP20-like" evidence="10">
    <location>
        <begin position="322"/>
        <end position="383"/>
    </location>
</feature>
<dbReference type="NCBIfam" id="TIGR00345">
    <property type="entry name" value="GET3_arsA_TRC40"/>
    <property type="match status" value="1"/>
</dbReference>
<dbReference type="InterPro" id="IPR025723">
    <property type="entry name" value="ArsA/GET3_ATPase-like"/>
</dbReference>
<evidence type="ECO:0000256" key="1">
    <source>
        <dbReference type="ARBA" id="ARBA00011040"/>
    </source>
</evidence>
<dbReference type="Pfam" id="PF02374">
    <property type="entry name" value="ArsA_ATPase"/>
    <property type="match status" value="1"/>
</dbReference>
<dbReference type="Gene3D" id="2.60.40.790">
    <property type="match status" value="1"/>
</dbReference>
<sequence length="390" mass="44452">MRILLYTGKGGVGKTTIAAATAVKTAEMGYKTLVISTDPAHSLSDALDVKLQPEPTLIQENLYGQELDVYYSMKKYWGQMREMLLAIFKLQGVNRVVAEEMSALPGMEEASAFLWIDKYYEEKAFDVVIIDSAPTGETLTLLTIPQVSQWWLSKAFPFQKYAIKAVGSMVRGVTGIPIDKGYEELDELFNKLQKVQKLMSNPEICSIRLVVNPERMVIKEAKRAYTYLQMYGYPVDSVVINRIFPEMDADSVFHKYIQSQKKYLQTIEESFDPLPIAQVKHLGEEVFGIDLLKTIATLLYPDSDPSKPLYNESPFQIIENGSRYLLKIHLPFVEEGSEDLRVTSVGQELVIQLGNQRRNFFVPNFLSFYTMEKHTINEGWLVVFYKKKGV</sequence>
<keyword evidence="2" id="KW-0547">Nucleotide-binding</keyword>
<feature type="domain" description="ArsA/GET3 Anion-transporting ATPase-like" evidence="9">
    <location>
        <begin position="1"/>
        <end position="300"/>
    </location>
</feature>
<comment type="catalytic activity">
    <reaction evidence="6">
        <text>arsenite(in) + ATP + H2O = arsenite(out) + ADP + phosphate + H(+)</text>
        <dbReference type="Rhea" id="RHEA:11348"/>
        <dbReference type="ChEBI" id="CHEBI:15377"/>
        <dbReference type="ChEBI" id="CHEBI:15378"/>
        <dbReference type="ChEBI" id="CHEBI:29242"/>
        <dbReference type="ChEBI" id="CHEBI:30616"/>
        <dbReference type="ChEBI" id="CHEBI:43474"/>
        <dbReference type="ChEBI" id="CHEBI:456216"/>
        <dbReference type="EC" id="7.3.2.7"/>
    </reaction>
</comment>
<dbReference type="InterPro" id="IPR040612">
    <property type="entry name" value="ArsA_HSP20-like"/>
</dbReference>
<comment type="function">
    <text evidence="7">Anion-transporting ATPase. Catalyzes the extrusion of arsenite.</text>
</comment>
<reference evidence="11 12" key="1">
    <citation type="submission" date="2007-01" db="EMBL/GenBank/DDBJ databases">
        <authorList>
            <person name="Haygood M."/>
            <person name="Podell S."/>
            <person name="Anderson C."/>
            <person name="Hopkinson B."/>
            <person name="Roe K."/>
            <person name="Barbeau K."/>
            <person name="Gaasterland T."/>
            <person name="Ferriera S."/>
            <person name="Johnson J."/>
            <person name="Kravitz S."/>
            <person name="Beeson K."/>
            <person name="Sutton G."/>
            <person name="Rogers Y.-H."/>
            <person name="Friedman R."/>
            <person name="Frazier M."/>
            <person name="Venter J.C."/>
        </authorList>
    </citation>
    <scope>NUCLEOTIDE SEQUENCE [LARGE SCALE GENOMIC DNA]</scope>
    <source>
        <strain evidence="11 12">ATCC 23134</strain>
    </source>
</reference>
<evidence type="ECO:0000259" key="9">
    <source>
        <dbReference type="Pfam" id="PF02374"/>
    </source>
</evidence>
<dbReference type="InterPro" id="IPR008978">
    <property type="entry name" value="HSP20-like_chaperone"/>
</dbReference>
<dbReference type="PANTHER" id="PTHR10803:SF3">
    <property type="entry name" value="ATPASE GET3"/>
    <property type="match status" value="1"/>
</dbReference>
<keyword evidence="4" id="KW-0059">Arsenical resistance</keyword>
<dbReference type="FunFam" id="3.40.50.300:FF:001801">
    <property type="entry name" value="Putative arsenical pump-driving ATPase"/>
    <property type="match status" value="1"/>
</dbReference>
<dbReference type="RefSeq" id="WP_002696744.1">
    <property type="nucleotide sequence ID" value="NZ_AAWS01000012.1"/>
</dbReference>
<dbReference type="EMBL" id="AAWS01000012">
    <property type="protein sequence ID" value="EAY29146.1"/>
    <property type="molecule type" value="Genomic_DNA"/>
</dbReference>
<organism evidence="11 12">
    <name type="scientific">Microscilla marina ATCC 23134</name>
    <dbReference type="NCBI Taxonomy" id="313606"/>
    <lineage>
        <taxon>Bacteria</taxon>
        <taxon>Pseudomonadati</taxon>
        <taxon>Bacteroidota</taxon>
        <taxon>Cytophagia</taxon>
        <taxon>Cytophagales</taxon>
        <taxon>Microscillaceae</taxon>
        <taxon>Microscilla</taxon>
    </lineage>
</organism>
<dbReference type="Proteomes" id="UP000004095">
    <property type="component" value="Unassembled WGS sequence"/>
</dbReference>
<dbReference type="EC" id="7.3.2.7" evidence="8"/>
<dbReference type="GO" id="GO:0015446">
    <property type="term" value="F:ATPase-coupled arsenite transmembrane transporter activity"/>
    <property type="evidence" value="ECO:0007669"/>
    <property type="project" value="UniProtKB-EC"/>
</dbReference>
<evidence type="ECO:0000256" key="8">
    <source>
        <dbReference type="ARBA" id="ARBA00066752"/>
    </source>
</evidence>
<gene>
    <name evidence="11" type="ORF">M23134_02337</name>
</gene>
<name>A1ZKC0_MICM2</name>
<dbReference type="SUPFAM" id="SSF52540">
    <property type="entry name" value="P-loop containing nucleoside triphosphate hydrolases"/>
    <property type="match status" value="1"/>
</dbReference>
<proteinExistence type="inferred from homology"/>
<dbReference type="PANTHER" id="PTHR10803">
    <property type="entry name" value="ARSENICAL PUMP-DRIVING ATPASE ARSENITE-TRANSLOCATING ATPASE"/>
    <property type="match status" value="1"/>
</dbReference>
<evidence type="ECO:0000256" key="3">
    <source>
        <dbReference type="ARBA" id="ARBA00022840"/>
    </source>
</evidence>
<dbReference type="GO" id="GO:0016887">
    <property type="term" value="F:ATP hydrolysis activity"/>
    <property type="evidence" value="ECO:0007669"/>
    <property type="project" value="InterPro"/>
</dbReference>
<accession>A1ZKC0</accession>
<keyword evidence="12" id="KW-1185">Reference proteome</keyword>
<evidence type="ECO:0000313" key="12">
    <source>
        <dbReference type="Proteomes" id="UP000004095"/>
    </source>
</evidence>
<evidence type="ECO:0000256" key="4">
    <source>
        <dbReference type="ARBA" id="ARBA00022849"/>
    </source>
</evidence>
<keyword evidence="5" id="KW-1278">Translocase</keyword>
<keyword evidence="3" id="KW-0067">ATP-binding</keyword>